<keyword evidence="6" id="KW-0520">NAD</keyword>
<feature type="region of interest" description="Disordered" evidence="8">
    <location>
        <begin position="426"/>
        <end position="463"/>
    </location>
</feature>
<evidence type="ECO:0000256" key="1">
    <source>
        <dbReference type="ARBA" id="ARBA00005272"/>
    </source>
</evidence>
<name>A0A6L8VJK4_9RHOB</name>
<dbReference type="EMBL" id="WWNR01000011">
    <property type="protein sequence ID" value="MZQ90567.1"/>
    <property type="molecule type" value="Genomic_DNA"/>
</dbReference>
<dbReference type="PANTHER" id="PTHR43706:SF47">
    <property type="entry name" value="EXTERNAL NADH-UBIQUINONE OXIDOREDUCTASE 1, MITOCHONDRIAL-RELATED"/>
    <property type="match status" value="1"/>
</dbReference>
<protein>
    <recommendedName>
        <fullName evidence="2">NADH:ubiquinone reductase (non-electrogenic)</fullName>
        <ecNumber evidence="2">1.6.5.9</ecNumber>
    </recommendedName>
</protein>
<evidence type="ECO:0000256" key="6">
    <source>
        <dbReference type="ARBA" id="ARBA00023027"/>
    </source>
</evidence>
<evidence type="ECO:0000256" key="8">
    <source>
        <dbReference type="SAM" id="MobiDB-lite"/>
    </source>
</evidence>
<keyword evidence="11" id="KW-1185">Reference proteome</keyword>
<gene>
    <name evidence="10" type="ORF">GS660_15840</name>
</gene>
<accession>A0A6L8VJK4</accession>
<dbReference type="InterPro" id="IPR023753">
    <property type="entry name" value="FAD/NAD-binding_dom"/>
</dbReference>
<evidence type="ECO:0000256" key="3">
    <source>
        <dbReference type="ARBA" id="ARBA00022630"/>
    </source>
</evidence>
<evidence type="ECO:0000256" key="2">
    <source>
        <dbReference type="ARBA" id="ARBA00012637"/>
    </source>
</evidence>
<dbReference type="OrthoDB" id="9781621at2"/>
<organism evidence="10 11">
    <name type="scientific">Frigidibacter albus</name>
    <dbReference type="NCBI Taxonomy" id="1465486"/>
    <lineage>
        <taxon>Bacteria</taxon>
        <taxon>Pseudomonadati</taxon>
        <taxon>Pseudomonadota</taxon>
        <taxon>Alphaproteobacteria</taxon>
        <taxon>Rhodobacterales</taxon>
        <taxon>Paracoccaceae</taxon>
        <taxon>Frigidibacter</taxon>
    </lineage>
</organism>
<evidence type="ECO:0000313" key="10">
    <source>
        <dbReference type="EMBL" id="MZQ90567.1"/>
    </source>
</evidence>
<keyword evidence="5" id="KW-0560">Oxidoreductase</keyword>
<evidence type="ECO:0000256" key="7">
    <source>
        <dbReference type="ARBA" id="ARBA00047599"/>
    </source>
</evidence>
<dbReference type="PANTHER" id="PTHR43706">
    <property type="entry name" value="NADH DEHYDROGENASE"/>
    <property type="match status" value="1"/>
</dbReference>
<dbReference type="PRINTS" id="PR00368">
    <property type="entry name" value="FADPNR"/>
</dbReference>
<comment type="caution">
    <text evidence="10">The sequence shown here is derived from an EMBL/GenBank/DDBJ whole genome shotgun (WGS) entry which is preliminary data.</text>
</comment>
<dbReference type="GO" id="GO:0050136">
    <property type="term" value="F:NADH dehydrogenase (quinone) (non-electrogenic) activity"/>
    <property type="evidence" value="ECO:0007669"/>
    <property type="project" value="UniProtKB-EC"/>
</dbReference>
<sequence>MPLTLPPDPIAEGPDLRAEIVIVGGGFAGLSCALELGGSDVDVLLIDARNHNLFQPLLYQVATAALSPADISEPIRRTLGRHRNLRVLLGRVTGADPGARELQLADGRRVGYGQLVLAAGSDYNYFGHDEWRAHAPGLKTVHEARLIRQRLLLAFEKAEHLPDPDARRDLLTTVIVGGGPTGVEMAGAVAELGRFLITRDFRGLFPDDLRILLVEAGPRILAGFPETLSRYAADELHEDNVEIWTDSSVETVGDGFVTIGGKQIAAGCVIWAAGVKAVPVAGWLGAEAGKGGRLPVGPDLGVIGFPGVWAIGDAALALDKEGAPLPPLAQVARQQGQHLGRALRKQARGGKAPGPFHFHNRGNTAVIGRGAAVFDFGRWQMKGAIAWYLWALVHVWLLVNFEKRLLVSLQWAMRYATRQRSARLIDETADAAMPATTDPEEAGPPEGGAPKSTRRATPRAAAE</sequence>
<proteinExistence type="inferred from homology"/>
<comment type="similarity">
    <text evidence="1">Belongs to the NADH dehydrogenase family.</text>
</comment>
<feature type="domain" description="FAD/NAD(P)-binding" evidence="9">
    <location>
        <begin position="19"/>
        <end position="336"/>
    </location>
</feature>
<reference evidence="10 11" key="1">
    <citation type="submission" date="2020-01" db="EMBL/GenBank/DDBJ databases">
        <title>Frigidibacter albus SP32T (=CGMCC 1.13995T).</title>
        <authorList>
            <person name="Liao X."/>
        </authorList>
    </citation>
    <scope>NUCLEOTIDE SEQUENCE [LARGE SCALE GENOMIC DNA]</scope>
    <source>
        <strain evidence="10 11">SP32</strain>
    </source>
</reference>
<dbReference type="RefSeq" id="WP_161347957.1">
    <property type="nucleotide sequence ID" value="NZ_BMGW01000011.1"/>
</dbReference>
<evidence type="ECO:0000256" key="4">
    <source>
        <dbReference type="ARBA" id="ARBA00022827"/>
    </source>
</evidence>
<evidence type="ECO:0000313" key="11">
    <source>
        <dbReference type="Proteomes" id="UP000477083"/>
    </source>
</evidence>
<keyword evidence="4" id="KW-0274">FAD</keyword>
<dbReference type="InterPro" id="IPR036188">
    <property type="entry name" value="FAD/NAD-bd_sf"/>
</dbReference>
<dbReference type="PRINTS" id="PR00411">
    <property type="entry name" value="PNDRDTASEI"/>
</dbReference>
<dbReference type="AlphaFoldDB" id="A0A6L8VJK4"/>
<comment type="catalytic activity">
    <reaction evidence="7">
        <text>a quinone + NADH + H(+) = a quinol + NAD(+)</text>
        <dbReference type="Rhea" id="RHEA:46160"/>
        <dbReference type="ChEBI" id="CHEBI:15378"/>
        <dbReference type="ChEBI" id="CHEBI:24646"/>
        <dbReference type="ChEBI" id="CHEBI:57540"/>
        <dbReference type="ChEBI" id="CHEBI:57945"/>
        <dbReference type="ChEBI" id="CHEBI:132124"/>
        <dbReference type="EC" id="1.6.5.9"/>
    </reaction>
</comment>
<dbReference type="InterPro" id="IPR045024">
    <property type="entry name" value="NDH-2"/>
</dbReference>
<dbReference type="SUPFAM" id="SSF51905">
    <property type="entry name" value="FAD/NAD(P)-binding domain"/>
    <property type="match status" value="1"/>
</dbReference>
<dbReference type="EC" id="1.6.5.9" evidence="2"/>
<dbReference type="Gene3D" id="3.50.50.100">
    <property type="match status" value="1"/>
</dbReference>
<dbReference type="Pfam" id="PF07992">
    <property type="entry name" value="Pyr_redox_2"/>
    <property type="match status" value="1"/>
</dbReference>
<evidence type="ECO:0000256" key="5">
    <source>
        <dbReference type="ARBA" id="ARBA00023002"/>
    </source>
</evidence>
<evidence type="ECO:0000259" key="9">
    <source>
        <dbReference type="Pfam" id="PF07992"/>
    </source>
</evidence>
<dbReference type="Proteomes" id="UP000477083">
    <property type="component" value="Unassembled WGS sequence"/>
</dbReference>
<keyword evidence="3" id="KW-0285">Flavoprotein</keyword>